<sequence>MSSLFKLMGIMALFFASTFIAVNAMGWLTVEQIQLWFEQAQSLSALTVAIIVVSLLFLDLFIAVPTLSIMILGGYFAGAYVGALAALIGTLLAGIAGYILSAKFGDKLVNVVVKDEKQRAELRGHFRQHGVLMILLSRAMPILPEVTACMSGISRMNFTTFLLAWCAVNLPYTFIAAYAGSISSLENPKPAILTAIALSVFFWIGWGLLRRFSLKRPVRVD</sequence>
<accession>A0A6M1RF19</accession>
<evidence type="ECO:0000256" key="5">
    <source>
        <dbReference type="ARBA" id="ARBA00023136"/>
    </source>
</evidence>
<gene>
    <name evidence="8" type="ORF">G5S52_04310</name>
</gene>
<dbReference type="PANTHER" id="PTHR42709:SF6">
    <property type="entry name" value="UNDECAPRENYL PHOSPHATE TRANSPORTER A"/>
    <property type="match status" value="1"/>
</dbReference>
<dbReference type="AlphaFoldDB" id="A0A6M1RF19"/>
<feature type="domain" description="VTT" evidence="7">
    <location>
        <begin position="64"/>
        <end position="181"/>
    </location>
</feature>
<dbReference type="PANTHER" id="PTHR42709">
    <property type="entry name" value="ALKALINE PHOSPHATASE LIKE PROTEIN"/>
    <property type="match status" value="1"/>
</dbReference>
<feature type="transmembrane region" description="Helical" evidence="6">
    <location>
        <begin position="42"/>
        <end position="63"/>
    </location>
</feature>
<comment type="subcellular location">
    <subcellularLocation>
        <location evidence="1">Cell membrane</location>
        <topology evidence="1">Multi-pass membrane protein</topology>
    </subcellularLocation>
</comment>
<evidence type="ECO:0000313" key="8">
    <source>
        <dbReference type="EMBL" id="NGN96901.1"/>
    </source>
</evidence>
<organism evidence="8 9">
    <name type="scientific">Grimontia sedimenti</name>
    <dbReference type="NCBI Taxonomy" id="2711294"/>
    <lineage>
        <taxon>Bacteria</taxon>
        <taxon>Pseudomonadati</taxon>
        <taxon>Pseudomonadota</taxon>
        <taxon>Gammaproteobacteria</taxon>
        <taxon>Vibrionales</taxon>
        <taxon>Vibrionaceae</taxon>
        <taxon>Grimontia</taxon>
    </lineage>
</organism>
<keyword evidence="4 6" id="KW-1133">Transmembrane helix</keyword>
<dbReference type="RefSeq" id="WP_165011937.1">
    <property type="nucleotide sequence ID" value="NZ_JAALDL010000002.1"/>
</dbReference>
<evidence type="ECO:0000256" key="2">
    <source>
        <dbReference type="ARBA" id="ARBA00022475"/>
    </source>
</evidence>
<feature type="transmembrane region" description="Helical" evidence="6">
    <location>
        <begin position="75"/>
        <end position="100"/>
    </location>
</feature>
<evidence type="ECO:0000256" key="4">
    <source>
        <dbReference type="ARBA" id="ARBA00022989"/>
    </source>
</evidence>
<keyword evidence="3 6" id="KW-0812">Transmembrane</keyword>
<reference evidence="8 9" key="1">
    <citation type="submission" date="2020-02" db="EMBL/GenBank/DDBJ databases">
        <title>The draft genome of Grimontia sedimenta sp. nov., isolated from benthic sediments near coral reefs south of Kuwait.</title>
        <authorList>
            <person name="Mahmoud H.M."/>
            <person name="Jose L."/>
            <person name="Eapen S."/>
        </authorList>
    </citation>
    <scope>NUCLEOTIDE SEQUENCE [LARGE SCALE GENOMIC DNA]</scope>
    <source>
        <strain evidence="8 9">S25</strain>
    </source>
</reference>
<evidence type="ECO:0000259" key="7">
    <source>
        <dbReference type="Pfam" id="PF09335"/>
    </source>
</evidence>
<feature type="transmembrane region" description="Helical" evidence="6">
    <location>
        <begin position="160"/>
        <end position="179"/>
    </location>
</feature>
<dbReference type="InterPro" id="IPR032816">
    <property type="entry name" value="VTT_dom"/>
</dbReference>
<name>A0A6M1RF19_9GAMM</name>
<keyword evidence="2" id="KW-1003">Cell membrane</keyword>
<proteinExistence type="predicted"/>
<keyword evidence="9" id="KW-1185">Reference proteome</keyword>
<feature type="transmembrane region" description="Helical" evidence="6">
    <location>
        <begin position="6"/>
        <end position="30"/>
    </location>
</feature>
<evidence type="ECO:0000256" key="1">
    <source>
        <dbReference type="ARBA" id="ARBA00004651"/>
    </source>
</evidence>
<dbReference type="InterPro" id="IPR051311">
    <property type="entry name" value="DedA_domain"/>
</dbReference>
<dbReference type="EMBL" id="JAALDL010000002">
    <property type="protein sequence ID" value="NGN96901.1"/>
    <property type="molecule type" value="Genomic_DNA"/>
</dbReference>
<dbReference type="Proteomes" id="UP000473008">
    <property type="component" value="Unassembled WGS sequence"/>
</dbReference>
<feature type="transmembrane region" description="Helical" evidence="6">
    <location>
        <begin position="191"/>
        <end position="209"/>
    </location>
</feature>
<evidence type="ECO:0000313" key="9">
    <source>
        <dbReference type="Proteomes" id="UP000473008"/>
    </source>
</evidence>
<protein>
    <submittedName>
        <fullName evidence="8">VTT domain-containing protein</fullName>
    </submittedName>
</protein>
<evidence type="ECO:0000256" key="3">
    <source>
        <dbReference type="ARBA" id="ARBA00022692"/>
    </source>
</evidence>
<evidence type="ECO:0000256" key="6">
    <source>
        <dbReference type="SAM" id="Phobius"/>
    </source>
</evidence>
<comment type="caution">
    <text evidence="8">The sequence shown here is derived from an EMBL/GenBank/DDBJ whole genome shotgun (WGS) entry which is preliminary data.</text>
</comment>
<dbReference type="GO" id="GO:0005886">
    <property type="term" value="C:plasma membrane"/>
    <property type="evidence" value="ECO:0007669"/>
    <property type="project" value="UniProtKB-SubCell"/>
</dbReference>
<dbReference type="Pfam" id="PF09335">
    <property type="entry name" value="VTT_dom"/>
    <property type="match status" value="1"/>
</dbReference>
<keyword evidence="5 6" id="KW-0472">Membrane</keyword>